<dbReference type="PANTHER" id="PTHR22617">
    <property type="entry name" value="CHEMOTAXIS SENSOR HISTIDINE KINASE-RELATED"/>
    <property type="match status" value="1"/>
</dbReference>
<dbReference type="AlphaFoldDB" id="A0A1M7JV00"/>
<dbReference type="Gene3D" id="2.30.30.40">
    <property type="entry name" value="SH3 Domains"/>
    <property type="match status" value="3"/>
</dbReference>
<sequence>MPLTQYVLFRLAEEQYGVPVQAVQETIRLPHITRVPQAPHYVEGLANLRGLVISVVSGRKKLGLPDKEHDEDTRVLIIKLGDYRVGYVVDAVTGVVTVDTEEIEALPQDLPHQAYFYGLLRSDKGVIMLIDPQKLFGQNISFHVGKEEIRVQEYGDEKYRKSLEHATGEAERKLVTFGVGEEEYGLDIACVQEIVAYPEELSSVPTFPQYAEGIMVLRDQLLPVINLARLMGLNEEEYDRSRSRVIVLHGERGLFGIVVDSVFEVLTIDANNIEEIPEYLQVDARVKFKGICKVDKEKKKHLTYIVDPAYLMGLEVVKSRIGNVNCEVREEAVADKNSEGQYILFRLGEQDFITEITSVREILNVPEITHVPQAPPFVEGVINIRGKIIPVIDLRKRLEMGSFTRGDQNRIIVVDIGDSLTGFIVDAVKEVKRIPLADIESTKALTPVGLNHEYLISIAKLGQKGAVALVIDLHKLLSRFEVRILQSMNVDAAETPTTEEGEEVQ</sequence>
<dbReference type="PANTHER" id="PTHR22617:SF23">
    <property type="entry name" value="CHEMOTAXIS PROTEIN CHEW"/>
    <property type="match status" value="1"/>
</dbReference>
<accession>A0A1M7JV00</accession>
<feature type="domain" description="CheW-like" evidence="1">
    <location>
        <begin position="171"/>
        <end position="317"/>
    </location>
</feature>
<reference evidence="3" key="1">
    <citation type="submission" date="2016-11" db="EMBL/GenBank/DDBJ databases">
        <authorList>
            <person name="Varghese N."/>
            <person name="Submissions S."/>
        </authorList>
    </citation>
    <scope>NUCLEOTIDE SEQUENCE [LARGE SCALE GENOMIC DNA]</scope>
    <source>
        <strain evidence="3">DSM 18802</strain>
    </source>
</reference>
<dbReference type="SMART" id="SM00260">
    <property type="entry name" value="CheW"/>
    <property type="match status" value="3"/>
</dbReference>
<dbReference type="InterPro" id="IPR002545">
    <property type="entry name" value="CheW-lke_dom"/>
</dbReference>
<name>A0A1M7JV00_9FIRM</name>
<dbReference type="Pfam" id="PF01584">
    <property type="entry name" value="CheW"/>
    <property type="match status" value="3"/>
</dbReference>
<dbReference type="Proteomes" id="UP000184375">
    <property type="component" value="Unassembled WGS sequence"/>
</dbReference>
<dbReference type="InterPro" id="IPR039315">
    <property type="entry name" value="CheW"/>
</dbReference>
<evidence type="ECO:0000259" key="1">
    <source>
        <dbReference type="PROSITE" id="PS50851"/>
    </source>
</evidence>
<dbReference type="GO" id="GO:0005829">
    <property type="term" value="C:cytosol"/>
    <property type="evidence" value="ECO:0007669"/>
    <property type="project" value="TreeGrafter"/>
</dbReference>
<organism evidence="2 3">
    <name type="scientific">Caldanaerovirga acetigignens</name>
    <dbReference type="NCBI Taxonomy" id="447595"/>
    <lineage>
        <taxon>Bacteria</taxon>
        <taxon>Bacillati</taxon>
        <taxon>Bacillota</taxon>
        <taxon>Clostridia</taxon>
        <taxon>Thermosediminibacterales</taxon>
        <taxon>Thermosediminibacteraceae</taxon>
        <taxon>Caldanaerovirga</taxon>
    </lineage>
</organism>
<proteinExistence type="predicted"/>
<dbReference type="OrthoDB" id="9794382at2"/>
<dbReference type="EMBL" id="FRCR01000007">
    <property type="protein sequence ID" value="SHM56846.1"/>
    <property type="molecule type" value="Genomic_DNA"/>
</dbReference>
<feature type="domain" description="CheW-like" evidence="1">
    <location>
        <begin position="3"/>
        <end position="141"/>
    </location>
</feature>
<dbReference type="Gene3D" id="2.40.50.180">
    <property type="entry name" value="CheA-289, Domain 4"/>
    <property type="match status" value="3"/>
</dbReference>
<gene>
    <name evidence="2" type="ORF">SAMN05660826_01354</name>
</gene>
<dbReference type="GO" id="GO:0007165">
    <property type="term" value="P:signal transduction"/>
    <property type="evidence" value="ECO:0007669"/>
    <property type="project" value="InterPro"/>
</dbReference>
<evidence type="ECO:0000313" key="2">
    <source>
        <dbReference type="EMBL" id="SHM56846.1"/>
    </source>
</evidence>
<keyword evidence="3" id="KW-1185">Reference proteome</keyword>
<dbReference type="RefSeq" id="WP_073256572.1">
    <property type="nucleotide sequence ID" value="NZ_FRCR01000007.1"/>
</dbReference>
<dbReference type="InterPro" id="IPR036061">
    <property type="entry name" value="CheW-like_dom_sf"/>
</dbReference>
<dbReference type="SUPFAM" id="SSF50341">
    <property type="entry name" value="CheW-like"/>
    <property type="match status" value="3"/>
</dbReference>
<evidence type="ECO:0000313" key="3">
    <source>
        <dbReference type="Proteomes" id="UP000184375"/>
    </source>
</evidence>
<dbReference type="STRING" id="447595.SAMN05660826_01354"/>
<feature type="domain" description="CheW-like" evidence="1">
    <location>
        <begin position="339"/>
        <end position="482"/>
    </location>
</feature>
<dbReference type="GO" id="GO:0006935">
    <property type="term" value="P:chemotaxis"/>
    <property type="evidence" value="ECO:0007669"/>
    <property type="project" value="InterPro"/>
</dbReference>
<protein>
    <submittedName>
        <fullName evidence="2">Purine-binding chemotaxis protein CheW</fullName>
    </submittedName>
</protein>
<dbReference type="PROSITE" id="PS50851">
    <property type="entry name" value="CHEW"/>
    <property type="match status" value="3"/>
</dbReference>